<dbReference type="RefSeq" id="WP_266340039.1">
    <property type="nucleotide sequence ID" value="NZ_JAPKNK010000008.1"/>
</dbReference>
<dbReference type="Pfam" id="PF00701">
    <property type="entry name" value="DHDPS"/>
    <property type="match status" value="1"/>
</dbReference>
<accession>A0A9X3IN02</accession>
<evidence type="ECO:0000313" key="3">
    <source>
        <dbReference type="Proteomes" id="UP001144805"/>
    </source>
</evidence>
<evidence type="ECO:0000313" key="2">
    <source>
        <dbReference type="EMBL" id="MCX5571071.1"/>
    </source>
</evidence>
<proteinExistence type="predicted"/>
<name>A0A9X3IN02_9HYPH</name>
<organism evidence="2 3">
    <name type="scientific">Kaistia nematophila</name>
    <dbReference type="NCBI Taxonomy" id="2994654"/>
    <lineage>
        <taxon>Bacteria</taxon>
        <taxon>Pseudomonadati</taxon>
        <taxon>Pseudomonadota</taxon>
        <taxon>Alphaproteobacteria</taxon>
        <taxon>Hyphomicrobiales</taxon>
        <taxon>Kaistiaceae</taxon>
        <taxon>Kaistia</taxon>
    </lineage>
</organism>
<dbReference type="InterPro" id="IPR013785">
    <property type="entry name" value="Aldolase_TIM"/>
</dbReference>
<dbReference type="AlphaFoldDB" id="A0A9X3IN02"/>
<dbReference type="CDD" id="cd00408">
    <property type="entry name" value="DHDPS-like"/>
    <property type="match status" value="1"/>
</dbReference>
<dbReference type="InterPro" id="IPR002220">
    <property type="entry name" value="DapA-like"/>
</dbReference>
<protein>
    <submittedName>
        <fullName evidence="2">Dihydrodipicolinate synthase family protein</fullName>
    </submittedName>
</protein>
<dbReference type="SMART" id="SM01130">
    <property type="entry name" value="DHDPS"/>
    <property type="match status" value="1"/>
</dbReference>
<comment type="caution">
    <text evidence="2">The sequence shown here is derived from an EMBL/GenBank/DDBJ whole genome shotgun (WGS) entry which is preliminary data.</text>
</comment>
<dbReference type="SUPFAM" id="SSF51569">
    <property type="entry name" value="Aldolase"/>
    <property type="match status" value="1"/>
</dbReference>
<dbReference type="Proteomes" id="UP001144805">
    <property type="component" value="Unassembled WGS sequence"/>
</dbReference>
<sequence length="315" mass="33188">MKTDAVTPADLARSVLSVPPLPRGADGAIHEGETGRLVEWLHSGGVTTYLFGGNANLYNMGTAELATLLDVLERISPADGWMIPSFGADYGKSCDQIDLLRQRAFPTAMLLPLTFPATPGGVATGIRKLADRYGRPVIAYLKNEGYLEPRDLAALLADGAVCAVKYAVVRKNPAEDALLATLLDAVGSAERIISGIGERPVIDHLTGFGLNGFTSGSVCIAPHLSTAIRRALAQGDVAKAASLREHFLPLEDLRDRHSPIRVLHEAVALAGISATGPMSPFLTNLDDPTVLADIRAAAATLRAASLEHGSATTVR</sequence>
<reference evidence="2" key="1">
    <citation type="submission" date="2022-11" db="EMBL/GenBank/DDBJ databases">
        <title>Biodiversity and phylogenetic relationships of bacteria.</title>
        <authorList>
            <person name="Machado R.A.R."/>
            <person name="Bhat A."/>
            <person name="Loulou A."/>
            <person name="Kallel S."/>
        </authorList>
    </citation>
    <scope>NUCLEOTIDE SEQUENCE</scope>
    <source>
        <strain evidence="2">K-TC2</strain>
    </source>
</reference>
<dbReference type="Gene3D" id="3.20.20.70">
    <property type="entry name" value="Aldolase class I"/>
    <property type="match status" value="1"/>
</dbReference>
<gene>
    <name evidence="2" type="ORF">OSH07_17840</name>
</gene>
<dbReference type="EMBL" id="JAPKNK010000008">
    <property type="protein sequence ID" value="MCX5571071.1"/>
    <property type="molecule type" value="Genomic_DNA"/>
</dbReference>
<evidence type="ECO:0000256" key="1">
    <source>
        <dbReference type="ARBA" id="ARBA00023239"/>
    </source>
</evidence>
<keyword evidence="3" id="KW-1185">Reference proteome</keyword>
<keyword evidence="1" id="KW-0456">Lyase</keyword>
<dbReference type="GO" id="GO:0016829">
    <property type="term" value="F:lyase activity"/>
    <property type="evidence" value="ECO:0007669"/>
    <property type="project" value="UniProtKB-KW"/>
</dbReference>